<protein>
    <submittedName>
        <fullName evidence="2">Uncharacterized protein</fullName>
    </submittedName>
</protein>
<evidence type="ECO:0000256" key="1">
    <source>
        <dbReference type="SAM" id="Coils"/>
    </source>
</evidence>
<dbReference type="Proteomes" id="UP000801492">
    <property type="component" value="Unassembled WGS sequence"/>
</dbReference>
<name>A0A8K0D747_IGNLU</name>
<keyword evidence="3" id="KW-1185">Reference proteome</keyword>
<gene>
    <name evidence="2" type="ORF">ILUMI_08716</name>
</gene>
<accession>A0A8K0D747</accession>
<evidence type="ECO:0000313" key="2">
    <source>
        <dbReference type="EMBL" id="KAF2897457.1"/>
    </source>
</evidence>
<dbReference type="OrthoDB" id="5239715at2759"/>
<reference evidence="2" key="1">
    <citation type="submission" date="2019-08" db="EMBL/GenBank/DDBJ databases">
        <title>The genome of the North American firefly Photinus pyralis.</title>
        <authorList>
            <consortium name="Photinus pyralis genome working group"/>
            <person name="Fallon T.R."/>
            <person name="Sander Lower S.E."/>
            <person name="Weng J.-K."/>
        </authorList>
    </citation>
    <scope>NUCLEOTIDE SEQUENCE</scope>
    <source>
        <strain evidence="2">TRF0915ILg1</strain>
        <tissue evidence="2">Whole body</tissue>
    </source>
</reference>
<evidence type="ECO:0000313" key="3">
    <source>
        <dbReference type="Proteomes" id="UP000801492"/>
    </source>
</evidence>
<organism evidence="2 3">
    <name type="scientific">Ignelater luminosus</name>
    <name type="common">Cucubano</name>
    <name type="synonym">Pyrophorus luminosus</name>
    <dbReference type="NCBI Taxonomy" id="2038154"/>
    <lineage>
        <taxon>Eukaryota</taxon>
        <taxon>Metazoa</taxon>
        <taxon>Ecdysozoa</taxon>
        <taxon>Arthropoda</taxon>
        <taxon>Hexapoda</taxon>
        <taxon>Insecta</taxon>
        <taxon>Pterygota</taxon>
        <taxon>Neoptera</taxon>
        <taxon>Endopterygota</taxon>
        <taxon>Coleoptera</taxon>
        <taxon>Polyphaga</taxon>
        <taxon>Elateriformia</taxon>
        <taxon>Elateroidea</taxon>
        <taxon>Elateridae</taxon>
        <taxon>Agrypninae</taxon>
        <taxon>Pyrophorini</taxon>
        <taxon>Ignelater</taxon>
    </lineage>
</organism>
<comment type="caution">
    <text evidence="2">The sequence shown here is derived from an EMBL/GenBank/DDBJ whole genome shotgun (WGS) entry which is preliminary data.</text>
</comment>
<keyword evidence="1" id="KW-0175">Coiled coil</keyword>
<proteinExistence type="predicted"/>
<sequence length="143" mass="16507">MLLHIIEQLKLLPSVDENLNQLTTAVHERTPMLNALKHELNETKTEIERSADKIINLEKELQPKNNEIIALKKHNSYSIFNLVPDDEFGERTVSVLLDGEESEMIFIDHPASEMSLGGQQMRYRMTNPKRTRGQIDINVKWGE</sequence>
<feature type="coiled-coil region" evidence="1">
    <location>
        <begin position="33"/>
        <end position="60"/>
    </location>
</feature>
<dbReference type="AlphaFoldDB" id="A0A8K0D747"/>
<dbReference type="EMBL" id="VTPC01004141">
    <property type="protein sequence ID" value="KAF2897457.1"/>
    <property type="molecule type" value="Genomic_DNA"/>
</dbReference>